<sequence length="64" mass="7578">QPPTSLGLEVRPQILSEEKNNNPLRIIGLNYRRKGSDEGKLHIFQLKRSTRMPLYKRIYNKDQQ</sequence>
<proteinExistence type="predicted"/>
<gene>
    <name evidence="1" type="ORF">FWILDA_LOCUS14886</name>
</gene>
<dbReference type="Proteomes" id="UP001153678">
    <property type="component" value="Unassembled WGS sequence"/>
</dbReference>
<reference evidence="1" key="1">
    <citation type="submission" date="2022-08" db="EMBL/GenBank/DDBJ databases">
        <authorList>
            <person name="Kallberg Y."/>
            <person name="Tangrot J."/>
            <person name="Rosling A."/>
        </authorList>
    </citation>
    <scope>NUCLEOTIDE SEQUENCE</scope>
    <source>
        <strain evidence="1">Wild A</strain>
    </source>
</reference>
<comment type="caution">
    <text evidence="1">The sequence shown here is derived from an EMBL/GenBank/DDBJ whole genome shotgun (WGS) entry which is preliminary data.</text>
</comment>
<accession>A0A9W4X2U0</accession>
<evidence type="ECO:0000313" key="1">
    <source>
        <dbReference type="EMBL" id="CAI2191059.1"/>
    </source>
</evidence>
<dbReference type="EMBL" id="CAMKVN010007066">
    <property type="protein sequence ID" value="CAI2191059.1"/>
    <property type="molecule type" value="Genomic_DNA"/>
</dbReference>
<feature type="non-terminal residue" evidence="1">
    <location>
        <position position="64"/>
    </location>
</feature>
<dbReference type="AlphaFoldDB" id="A0A9W4X2U0"/>
<evidence type="ECO:0000313" key="2">
    <source>
        <dbReference type="Proteomes" id="UP001153678"/>
    </source>
</evidence>
<organism evidence="1 2">
    <name type="scientific">Funneliformis geosporum</name>
    <dbReference type="NCBI Taxonomy" id="1117311"/>
    <lineage>
        <taxon>Eukaryota</taxon>
        <taxon>Fungi</taxon>
        <taxon>Fungi incertae sedis</taxon>
        <taxon>Mucoromycota</taxon>
        <taxon>Glomeromycotina</taxon>
        <taxon>Glomeromycetes</taxon>
        <taxon>Glomerales</taxon>
        <taxon>Glomeraceae</taxon>
        <taxon>Funneliformis</taxon>
    </lineage>
</organism>
<keyword evidence="2" id="KW-1185">Reference proteome</keyword>
<protein>
    <submittedName>
        <fullName evidence="1">4003_t:CDS:1</fullName>
    </submittedName>
</protein>
<name>A0A9W4X2U0_9GLOM</name>